<protein>
    <submittedName>
        <fullName evidence="3">ATP-binding cassette domain-containing protein</fullName>
    </submittedName>
</protein>
<feature type="region of interest" description="Disordered" evidence="1">
    <location>
        <begin position="1"/>
        <end position="83"/>
    </location>
</feature>
<evidence type="ECO:0000313" key="3">
    <source>
        <dbReference type="EMBL" id="MFD1890000.1"/>
    </source>
</evidence>
<sequence length="326" mass="35606">MDEQHGEISEAPRHVETADVDAPPKPHAPEHALGEDEVSPSAAHAPSHALPGDEPEPTVDLPRHGAGPLADDMFREPSPDTLPQAEATEDTRAALLQARGLELAGRQNMVFGPLDLELRPDQVGVVTGQQGSGRSALLLALAGRLKGVQGSLIVGDIDGIAHPRALRKQVSLARITDFAELEPNLTVGESRDERAIAEGIGTRRGRERFRHLEDLLDHRFQLDQWVDRLPAVEKTLLVLVLGCLKPASLVVCDDLDDSLTDAQLRWIHDGIAVLREDGNHFFVSMLDESPLPDDARVVHLVPPPSRDADFLPNHPIRRHLATRKDV</sequence>
<dbReference type="InterPro" id="IPR027417">
    <property type="entry name" value="P-loop_NTPase"/>
</dbReference>
<accession>A0ABW4RVE5</accession>
<organism evidence="3 4">
    <name type="scientific">Luteococcus peritonei</name>
    <dbReference type="NCBI Taxonomy" id="88874"/>
    <lineage>
        <taxon>Bacteria</taxon>
        <taxon>Bacillati</taxon>
        <taxon>Actinomycetota</taxon>
        <taxon>Actinomycetes</taxon>
        <taxon>Propionibacteriales</taxon>
        <taxon>Propionibacteriaceae</taxon>
        <taxon>Luteococcus</taxon>
    </lineage>
</organism>
<reference evidence="4" key="1">
    <citation type="journal article" date="2019" name="Int. J. Syst. Evol. Microbiol.">
        <title>The Global Catalogue of Microorganisms (GCM) 10K type strain sequencing project: providing services to taxonomists for standard genome sequencing and annotation.</title>
        <authorList>
            <consortium name="The Broad Institute Genomics Platform"/>
            <consortium name="The Broad Institute Genome Sequencing Center for Infectious Disease"/>
            <person name="Wu L."/>
            <person name="Ma J."/>
        </authorList>
    </citation>
    <scope>NUCLEOTIDE SEQUENCE [LARGE SCALE GENOMIC DNA]</scope>
    <source>
        <strain evidence="4">CAIM 431</strain>
    </source>
</reference>
<feature type="compositionally biased region" description="Low complexity" evidence="1">
    <location>
        <begin position="39"/>
        <end position="49"/>
    </location>
</feature>
<dbReference type="Pfam" id="PF00005">
    <property type="entry name" value="ABC_tran"/>
    <property type="match status" value="1"/>
</dbReference>
<keyword evidence="3" id="KW-0547">Nucleotide-binding</keyword>
<dbReference type="Proteomes" id="UP001597326">
    <property type="component" value="Unassembled WGS sequence"/>
</dbReference>
<feature type="domain" description="ABC transporter" evidence="2">
    <location>
        <begin position="113"/>
        <end position="253"/>
    </location>
</feature>
<dbReference type="SUPFAM" id="SSF52540">
    <property type="entry name" value="P-loop containing nucleoside triphosphate hydrolases"/>
    <property type="match status" value="1"/>
</dbReference>
<dbReference type="InterPro" id="IPR003439">
    <property type="entry name" value="ABC_transporter-like_ATP-bd"/>
</dbReference>
<proteinExistence type="predicted"/>
<evidence type="ECO:0000256" key="1">
    <source>
        <dbReference type="SAM" id="MobiDB-lite"/>
    </source>
</evidence>
<evidence type="ECO:0000313" key="4">
    <source>
        <dbReference type="Proteomes" id="UP001597326"/>
    </source>
</evidence>
<keyword evidence="4" id="KW-1185">Reference proteome</keyword>
<dbReference type="Gene3D" id="3.40.50.300">
    <property type="entry name" value="P-loop containing nucleotide triphosphate hydrolases"/>
    <property type="match status" value="1"/>
</dbReference>
<dbReference type="GO" id="GO:0005524">
    <property type="term" value="F:ATP binding"/>
    <property type="evidence" value="ECO:0007669"/>
    <property type="project" value="UniProtKB-KW"/>
</dbReference>
<keyword evidence="3" id="KW-0067">ATP-binding</keyword>
<feature type="compositionally biased region" description="Basic and acidic residues" evidence="1">
    <location>
        <begin position="1"/>
        <end position="34"/>
    </location>
</feature>
<gene>
    <name evidence="3" type="ORF">ACFSCS_07320</name>
</gene>
<dbReference type="EMBL" id="JBHUFZ010000016">
    <property type="protein sequence ID" value="MFD1890000.1"/>
    <property type="molecule type" value="Genomic_DNA"/>
</dbReference>
<dbReference type="RefSeq" id="WP_343872949.1">
    <property type="nucleotide sequence ID" value="NZ_BAAAIX010000013.1"/>
</dbReference>
<name>A0ABW4RVE5_9ACTN</name>
<comment type="caution">
    <text evidence="3">The sequence shown here is derived from an EMBL/GenBank/DDBJ whole genome shotgun (WGS) entry which is preliminary data.</text>
</comment>
<evidence type="ECO:0000259" key="2">
    <source>
        <dbReference type="Pfam" id="PF00005"/>
    </source>
</evidence>